<keyword evidence="7" id="KW-1133">Transmembrane helix</keyword>
<dbReference type="InterPro" id="IPR025908">
    <property type="entry name" value="Sensor_TM1"/>
</dbReference>
<evidence type="ECO:0000313" key="9">
    <source>
        <dbReference type="EMBL" id="PXZ00275.1"/>
    </source>
</evidence>
<accession>A0A318MWJ5</accession>
<sequence>MVLDIVTKKIRKVYKLFGFFYRHYPLEDRRFRKLFFSPLMKRILLVNTLPLVVLVVTLLYLNQFQNSLLETEINVLREQAKIYAGALSQSAIKKIKDDVFFRSLDFYALVPEQRNNQSLSVELARPLLLSLTNPSPRVRARVYAVNGKLVIDSQNERKKTYRSHKDNRLDNSFFSNTEQDTQKKIAVFGESNKNKYLNYDGFLEQIYDHLLSWLPYTNARRIEFLEMGVDPDSVPYDNQTFKLHELSNNYEAPPYIRRTVDYRLLITVSEPIIHQNQLVGIIELTREAQDIDQALFSVRASILILFLVALAITVLLSWYLSLTIAKPLLSLANSAYRIHKSTGRNRMVPDSLLIRKDVIGDLARAIQDSARELWAKMDAIERFAADVSHELKNPLSSIRSAIELLPRIKDDKHRQQLLFIITDDVKRLDRLITDIANSSRIESEMSRVAPKAVAVAPIFRLLADINAATQKEDDPYIVVDLKNDDTKYPLSVMAIEDRLVQVLRNLIGNASSFSPSKGRIILSAVAVKDNVEIMVSDEGPGIPENKLNNIFERFYTERPQGENFGQHSGLGLSICRQIVVALKGSIRAYNRYDDAGKVIGASFVVSLPRAK</sequence>
<evidence type="ECO:0000256" key="1">
    <source>
        <dbReference type="ARBA" id="ARBA00000085"/>
    </source>
</evidence>
<dbReference type="InterPro" id="IPR050736">
    <property type="entry name" value="Sensor_HK_Regulatory"/>
</dbReference>
<dbReference type="Gene3D" id="3.30.565.10">
    <property type="entry name" value="Histidine kinase-like ATPase, C-terminal domain"/>
    <property type="match status" value="1"/>
</dbReference>
<dbReference type="Gene3D" id="6.10.340.10">
    <property type="match status" value="1"/>
</dbReference>
<evidence type="ECO:0000256" key="2">
    <source>
        <dbReference type="ARBA" id="ARBA00012438"/>
    </source>
</evidence>
<keyword evidence="3" id="KW-0597">Phosphoprotein</keyword>
<gene>
    <name evidence="9" type="ORF">DK869_06485</name>
</gene>
<feature type="transmembrane region" description="Helical" evidence="7">
    <location>
        <begin position="300"/>
        <end position="320"/>
    </location>
</feature>
<dbReference type="SMART" id="SM00387">
    <property type="entry name" value="HATPase_c"/>
    <property type="match status" value="1"/>
</dbReference>
<dbReference type="InterPro" id="IPR005467">
    <property type="entry name" value="His_kinase_dom"/>
</dbReference>
<feature type="transmembrane region" description="Helical" evidence="7">
    <location>
        <begin position="39"/>
        <end position="61"/>
    </location>
</feature>
<keyword evidence="4" id="KW-0808">Transferase</keyword>
<keyword evidence="10" id="KW-1185">Reference proteome</keyword>
<dbReference type="PRINTS" id="PR00344">
    <property type="entry name" value="BCTRLSENSOR"/>
</dbReference>
<keyword evidence="7" id="KW-0812">Transmembrane</keyword>
<dbReference type="AlphaFoldDB" id="A0A318MWJ5"/>
<dbReference type="Pfam" id="PF00512">
    <property type="entry name" value="HisKA"/>
    <property type="match status" value="1"/>
</dbReference>
<dbReference type="CDD" id="cd00082">
    <property type="entry name" value="HisKA"/>
    <property type="match status" value="1"/>
</dbReference>
<dbReference type="InterPro" id="IPR003594">
    <property type="entry name" value="HATPase_dom"/>
</dbReference>
<keyword evidence="6" id="KW-0902">Two-component regulatory system</keyword>
<dbReference type="InterPro" id="IPR004358">
    <property type="entry name" value="Sig_transdc_His_kin-like_C"/>
</dbReference>
<evidence type="ECO:0000256" key="7">
    <source>
        <dbReference type="SAM" id="Phobius"/>
    </source>
</evidence>
<proteinExistence type="predicted"/>
<keyword evidence="5 9" id="KW-0418">Kinase</keyword>
<dbReference type="EMBL" id="QGLT01000003">
    <property type="protein sequence ID" value="PXZ00275.1"/>
    <property type="molecule type" value="Genomic_DNA"/>
</dbReference>
<dbReference type="Pfam" id="PF13755">
    <property type="entry name" value="Sensor_TM1"/>
    <property type="match status" value="1"/>
</dbReference>
<dbReference type="GO" id="GO:0000155">
    <property type="term" value="F:phosphorelay sensor kinase activity"/>
    <property type="evidence" value="ECO:0007669"/>
    <property type="project" value="InterPro"/>
</dbReference>
<dbReference type="Gene3D" id="1.10.287.130">
    <property type="match status" value="1"/>
</dbReference>
<dbReference type="OrthoDB" id="9805942at2"/>
<comment type="caution">
    <text evidence="9">The sequence shown here is derived from an EMBL/GenBank/DDBJ whole genome shotgun (WGS) entry which is preliminary data.</text>
</comment>
<dbReference type="InterPro" id="IPR036890">
    <property type="entry name" value="HATPase_C_sf"/>
</dbReference>
<dbReference type="Proteomes" id="UP000247565">
    <property type="component" value="Unassembled WGS sequence"/>
</dbReference>
<evidence type="ECO:0000256" key="6">
    <source>
        <dbReference type="ARBA" id="ARBA00023012"/>
    </source>
</evidence>
<evidence type="ECO:0000256" key="5">
    <source>
        <dbReference type="ARBA" id="ARBA00022777"/>
    </source>
</evidence>
<evidence type="ECO:0000259" key="8">
    <source>
        <dbReference type="PROSITE" id="PS50109"/>
    </source>
</evidence>
<feature type="domain" description="Histidine kinase" evidence="8">
    <location>
        <begin position="386"/>
        <end position="611"/>
    </location>
</feature>
<dbReference type="Pfam" id="PF02518">
    <property type="entry name" value="HATPase_c"/>
    <property type="match status" value="1"/>
</dbReference>
<reference evidence="9 10" key="1">
    <citation type="submission" date="2018-05" db="EMBL/GenBank/DDBJ databases">
        <title>Reference genomes for bee gut microbiota database.</title>
        <authorList>
            <person name="Ellegaard K.M."/>
        </authorList>
    </citation>
    <scope>NUCLEOTIDE SEQUENCE [LARGE SCALE GENOMIC DNA]</scope>
    <source>
        <strain evidence="9 10">ESL0284</strain>
    </source>
</reference>
<dbReference type="InterPro" id="IPR003661">
    <property type="entry name" value="HisK_dim/P_dom"/>
</dbReference>
<dbReference type="SUPFAM" id="SSF47384">
    <property type="entry name" value="Homodimeric domain of signal transducing histidine kinase"/>
    <property type="match status" value="1"/>
</dbReference>
<dbReference type="InterPro" id="IPR036097">
    <property type="entry name" value="HisK_dim/P_sf"/>
</dbReference>
<evidence type="ECO:0000256" key="4">
    <source>
        <dbReference type="ARBA" id="ARBA00022679"/>
    </source>
</evidence>
<name>A0A318MWJ5_9PROT</name>
<evidence type="ECO:0000313" key="10">
    <source>
        <dbReference type="Proteomes" id="UP000247565"/>
    </source>
</evidence>
<dbReference type="SUPFAM" id="SSF55874">
    <property type="entry name" value="ATPase domain of HSP90 chaperone/DNA topoisomerase II/histidine kinase"/>
    <property type="match status" value="1"/>
</dbReference>
<dbReference type="PANTHER" id="PTHR43711">
    <property type="entry name" value="TWO-COMPONENT HISTIDINE KINASE"/>
    <property type="match status" value="1"/>
</dbReference>
<keyword evidence="7" id="KW-0472">Membrane</keyword>
<organism evidence="9 10">
    <name type="scientific">Commensalibacter melissae</name>
    <dbReference type="NCBI Taxonomy" id="2070537"/>
    <lineage>
        <taxon>Bacteria</taxon>
        <taxon>Pseudomonadati</taxon>
        <taxon>Pseudomonadota</taxon>
        <taxon>Alphaproteobacteria</taxon>
        <taxon>Acetobacterales</taxon>
        <taxon>Acetobacteraceae</taxon>
    </lineage>
</organism>
<protein>
    <recommendedName>
        <fullName evidence="2">histidine kinase</fullName>
        <ecNumber evidence="2">2.7.13.3</ecNumber>
    </recommendedName>
</protein>
<dbReference type="EC" id="2.7.13.3" evidence="2"/>
<dbReference type="PROSITE" id="PS50109">
    <property type="entry name" value="HIS_KIN"/>
    <property type="match status" value="1"/>
</dbReference>
<dbReference type="SMART" id="SM00388">
    <property type="entry name" value="HisKA"/>
    <property type="match status" value="1"/>
</dbReference>
<evidence type="ECO:0000256" key="3">
    <source>
        <dbReference type="ARBA" id="ARBA00022553"/>
    </source>
</evidence>
<dbReference type="PANTHER" id="PTHR43711:SF1">
    <property type="entry name" value="HISTIDINE KINASE 1"/>
    <property type="match status" value="1"/>
</dbReference>
<comment type="catalytic activity">
    <reaction evidence="1">
        <text>ATP + protein L-histidine = ADP + protein N-phospho-L-histidine.</text>
        <dbReference type="EC" id="2.7.13.3"/>
    </reaction>
</comment>